<name>A0ABR4QES6_9CEST</name>
<dbReference type="SUPFAM" id="SSF54160">
    <property type="entry name" value="Chromo domain-like"/>
    <property type="match status" value="1"/>
</dbReference>
<feature type="compositionally biased region" description="Low complexity" evidence="6">
    <location>
        <begin position="1173"/>
        <end position="1188"/>
    </location>
</feature>
<feature type="region of interest" description="Disordered" evidence="6">
    <location>
        <begin position="707"/>
        <end position="905"/>
    </location>
</feature>
<dbReference type="Gene3D" id="2.30.30.140">
    <property type="match status" value="3"/>
</dbReference>
<dbReference type="Gene3D" id="1.10.150.60">
    <property type="entry name" value="ARID DNA-binding domain"/>
    <property type="match status" value="1"/>
</dbReference>
<evidence type="ECO:0000256" key="1">
    <source>
        <dbReference type="ARBA" id="ARBA00022853"/>
    </source>
</evidence>
<feature type="compositionally biased region" description="Low complexity" evidence="6">
    <location>
        <begin position="1614"/>
        <end position="1624"/>
    </location>
</feature>
<evidence type="ECO:0000313" key="8">
    <source>
        <dbReference type="EMBL" id="KAL5108224.1"/>
    </source>
</evidence>
<evidence type="ECO:0000256" key="4">
    <source>
        <dbReference type="ARBA" id="ARBA00023163"/>
    </source>
</evidence>
<sequence length="1841" mass="196201">MLQSKYRFRKVTRYLMSLPSASDPVVASRVGSETPTSSIMSTSEGCGVHEPKSAPVFLPVGAAVSAKYRGAFCEASIERVTLNYRIRVQLKDRKVCVTLDKSNVLSGNIEPNSEVSVLIKSGDFASTSPQTASIIRITDLSLYTVVFDDGDKRSLKRTQLVLKGERHFKESESLDRLPLTNPEQFKQPVIDRSRRYQSSLEDDDDADEEGTRPQRPDTLDAVVGEEGDEDREEDEGEEEEESTTLAEINSLADEEAVAVAAGRKTKKMAGDGDRQKLSTKATITAPAVNASIDEDNAAATTTPPAVSIGGHDENDSYRHLLGSLVMIDMPIVSKNDSSLLSTSTGDASALATAPRRRYAPGLVTLPSAMPSIDLKAVSSASKDTVFLVKSFRENRFYAVPRSYLEPLSRAEAVKLAHQNPSLRTAFERAILWLDRRELPASWGSDLDTLLGPNWRPGPIDEDNAEPSKLRHFSSSAVAKKSRRRRRHRSLSSSSADASSYSASDSSSVSIGASSSEGEDASPPPKRKPRPPKPIKRRQQHPRKMSSISRSSAASSSGSADDKADSNEEPDDDGGRDSDASTSSDSPEYFEERDRWIAKLYRFMDARGTPINKAPSIANKDLDLFKLYRKVDRLGGFHRVTSQLKWAAVYSEMDLPHSFTAGPRSLQTAFKKYLFPINDLSRKLGTSLDEIPIPLPRKSKATASLTTTLATAGDSSSTGQKSGSKTAPGSVQTVKALSKADEAKKEAGQRRASGPKDEKLLKIPDPKSRPSTSSTPGASTSRPPSSYVASKRTPPSTDTAPLQGKEKKIPQTTPSTLSSVTDFATPKSRIVQKSATPEPSFPPPPPLPPPSASSKKSSASRQRLAGVGSGGFFEEPHSASSSPVLPTFENEPLNGSDPTCPHSPIPVGTMVRVRHKGHSYKAKIVQHVYDSIRPASIAAREEKDSATALQGQLRYRIHYAGWNARHDEVINRERIISLISYVRRSPSCSTLDLIDPASSAFSEDVETVSDGGGRQQGQRRLQKHRARQTQHPQQRGRQSVKRPYSSSTACDSDSAAASICVKKVHRAATPDEVKSALSKRNLSGLAVDTQQAKKRRLQTESKFVESKLSKSESEQARGVGQVLGKSIAKMTATTTSATPATTSSIVDAATSLAQSPNLLKKVMCREPVDLKSSPSPTAVTTARVVTTPAKSSSSKLGLEDISSDEDGFPPQQNSTPVRRPANVPFNISESQQSLSPKSLSPPSLSPPVKRIKQEPNYSKVAKTASASAPSLPPKSAKASTFASSSGRESSVKVIYRRSTATKKLASLKPEEGEDGDEQEERQQVKGDEKAVKFLHLPKTSPTPPFPPSPTLPTSYRSSEAVDHPSPKPKSPAVIASSSSEDEEDRGKDNIMATSDVLPRLTRSQHRLILGDTPPGAQLLTATANPPVTVKKEEEPTEAVEVKESGREGVAAFMKKPEKEKKVSASVGKKTGVLSEKIAPKKVQKAAVPLSPTPKASASSSPLPESSTPKLSTHPPSPIGSVISDSTEPMRLSPPSDMLLSECKVTASGPAQMPSSSTAFEASGSSSSTPARSSSAEVSAMEEEEGEAEEEGEDGDEEEGEDTGLSKSPLPPPRPSSGRGRSPRGGFVRGSGGRRRKRNASSTVNASALNDDAESVVSSASSGLRNGRRGLRGRRGSANATTATAARCSSFLLSSPVSGGLNITGGMGSLANTSAPPTPTVRRFGGPYHPIPNLESLSSGTRCLILQHRLMQIIEAWRSAKQMLKAVDQRAAAVTAALSSSANTSSGGPSIGGVNSGASGGGRGGGGIGGANRRGGGGFRGGPRRRPPSVNLVEEPPASSVTE</sequence>
<feature type="domain" description="ARID" evidence="7">
    <location>
        <begin position="589"/>
        <end position="681"/>
    </location>
</feature>
<dbReference type="SMART" id="SM01014">
    <property type="entry name" value="ARID"/>
    <property type="match status" value="1"/>
</dbReference>
<feature type="compositionally biased region" description="Low complexity" evidence="6">
    <location>
        <begin position="490"/>
        <end position="515"/>
    </location>
</feature>
<feature type="compositionally biased region" description="Low complexity" evidence="6">
    <location>
        <begin position="1227"/>
        <end position="1241"/>
    </location>
</feature>
<evidence type="ECO:0000256" key="5">
    <source>
        <dbReference type="ARBA" id="ARBA00023242"/>
    </source>
</evidence>
<dbReference type="SUPFAM" id="SSF46774">
    <property type="entry name" value="ARID-like"/>
    <property type="match status" value="1"/>
</dbReference>
<feature type="region of interest" description="Disordered" evidence="6">
    <location>
        <begin position="171"/>
        <end position="253"/>
    </location>
</feature>
<evidence type="ECO:0000313" key="9">
    <source>
        <dbReference type="Proteomes" id="UP001651158"/>
    </source>
</evidence>
<dbReference type="InterPro" id="IPR036431">
    <property type="entry name" value="ARID_dom_sf"/>
</dbReference>
<feature type="region of interest" description="Disordered" evidence="6">
    <location>
        <begin position="1777"/>
        <end position="1841"/>
    </location>
</feature>
<feature type="compositionally biased region" description="Pro residues" evidence="6">
    <location>
        <begin position="838"/>
        <end position="850"/>
    </location>
</feature>
<feature type="compositionally biased region" description="Low complexity" evidence="6">
    <location>
        <begin position="1777"/>
        <end position="1786"/>
    </location>
</feature>
<feature type="region of interest" description="Disordered" evidence="6">
    <location>
        <begin position="1003"/>
        <end position="1050"/>
    </location>
</feature>
<dbReference type="SMART" id="SM00501">
    <property type="entry name" value="BRIGHT"/>
    <property type="match status" value="1"/>
</dbReference>
<dbReference type="EMBL" id="JAKROA010000004">
    <property type="protein sequence ID" value="KAL5108224.1"/>
    <property type="molecule type" value="Genomic_DNA"/>
</dbReference>
<feature type="compositionally biased region" description="Polar residues" evidence="6">
    <location>
        <begin position="809"/>
        <end position="821"/>
    </location>
</feature>
<feature type="compositionally biased region" description="Acidic residues" evidence="6">
    <location>
        <begin position="1578"/>
        <end position="1600"/>
    </location>
</feature>
<gene>
    <name evidence="8" type="ORF">TcWFU_009795</name>
</gene>
<dbReference type="InterPro" id="IPR051232">
    <property type="entry name" value="ARID/SWI1_ChromRemod"/>
</dbReference>
<feature type="region of interest" description="Disordered" evidence="6">
    <location>
        <begin position="1167"/>
        <end position="1681"/>
    </location>
</feature>
<feature type="compositionally biased region" description="Low complexity" evidence="6">
    <location>
        <begin position="1553"/>
        <end position="1577"/>
    </location>
</feature>
<feature type="compositionally biased region" description="Acidic residues" evidence="6">
    <location>
        <begin position="223"/>
        <end position="242"/>
    </location>
</feature>
<feature type="compositionally biased region" description="Basic and acidic residues" evidence="6">
    <location>
        <begin position="209"/>
        <end position="218"/>
    </location>
</feature>
<keyword evidence="2" id="KW-0805">Transcription regulation</keyword>
<dbReference type="PANTHER" id="PTHR13964">
    <property type="entry name" value="RBP-RELATED"/>
    <property type="match status" value="1"/>
</dbReference>
<feature type="compositionally biased region" description="Basic and acidic residues" evidence="6">
    <location>
        <begin position="737"/>
        <end position="767"/>
    </location>
</feature>
<dbReference type="Proteomes" id="UP001651158">
    <property type="component" value="Unassembled WGS sequence"/>
</dbReference>
<dbReference type="InterPro" id="IPR016197">
    <property type="entry name" value="Chromo-like_dom_sf"/>
</dbReference>
<organism evidence="8 9">
    <name type="scientific">Taenia crassiceps</name>
    <dbReference type="NCBI Taxonomy" id="6207"/>
    <lineage>
        <taxon>Eukaryota</taxon>
        <taxon>Metazoa</taxon>
        <taxon>Spiralia</taxon>
        <taxon>Lophotrochozoa</taxon>
        <taxon>Platyhelminthes</taxon>
        <taxon>Cestoda</taxon>
        <taxon>Eucestoda</taxon>
        <taxon>Cyclophyllidea</taxon>
        <taxon>Taeniidae</taxon>
        <taxon>Taenia</taxon>
    </lineage>
</organism>
<proteinExistence type="predicted"/>
<keyword evidence="9" id="KW-1185">Reference proteome</keyword>
<feature type="compositionally biased region" description="Low complexity" evidence="6">
    <location>
        <begin position="545"/>
        <end position="558"/>
    </location>
</feature>
<feature type="compositionally biased region" description="Basic and acidic residues" evidence="6">
    <location>
        <begin position="1319"/>
        <end position="1330"/>
    </location>
</feature>
<feature type="compositionally biased region" description="Basic residues" evidence="6">
    <location>
        <begin position="524"/>
        <end position="543"/>
    </location>
</feature>
<evidence type="ECO:0000256" key="6">
    <source>
        <dbReference type="SAM" id="MobiDB-lite"/>
    </source>
</evidence>
<dbReference type="InterPro" id="IPR001606">
    <property type="entry name" value="ARID_dom"/>
</dbReference>
<feature type="compositionally biased region" description="Low complexity" evidence="6">
    <location>
        <begin position="768"/>
        <end position="785"/>
    </location>
</feature>
<dbReference type="Pfam" id="PF01388">
    <property type="entry name" value="ARID"/>
    <property type="match status" value="1"/>
</dbReference>
<keyword evidence="4" id="KW-0804">Transcription</keyword>
<evidence type="ECO:0000259" key="7">
    <source>
        <dbReference type="PROSITE" id="PS51011"/>
    </source>
</evidence>
<dbReference type="InterPro" id="IPR012603">
    <property type="entry name" value="ARID4A/B_PWWP"/>
</dbReference>
<accession>A0ABR4QES6</accession>
<evidence type="ECO:0000256" key="3">
    <source>
        <dbReference type="ARBA" id="ARBA00023125"/>
    </source>
</evidence>
<dbReference type="PROSITE" id="PS51011">
    <property type="entry name" value="ARID"/>
    <property type="match status" value="1"/>
</dbReference>
<feature type="compositionally biased region" description="Basic residues" evidence="6">
    <location>
        <begin position="479"/>
        <end position="489"/>
    </location>
</feature>
<feature type="compositionally biased region" description="Gly residues" evidence="6">
    <location>
        <begin position="1787"/>
        <end position="1819"/>
    </location>
</feature>
<feature type="compositionally biased region" description="Basic residues" evidence="6">
    <location>
        <begin position="1664"/>
        <end position="1673"/>
    </location>
</feature>
<feature type="compositionally biased region" description="Pro residues" evidence="6">
    <location>
        <begin position="1339"/>
        <end position="1349"/>
    </location>
</feature>
<feature type="region of interest" description="Disordered" evidence="6">
    <location>
        <begin position="451"/>
        <end position="589"/>
    </location>
</feature>
<reference evidence="8 9" key="1">
    <citation type="journal article" date="2022" name="Front. Cell. Infect. Microbiol.">
        <title>The Genomes of Two Strains of Taenia crassiceps the Animal Model for the Study of Human Cysticercosis.</title>
        <authorList>
            <person name="Bobes R.J."/>
            <person name="Estrada K."/>
            <person name="Rios-Valencia D.G."/>
            <person name="Calderon-Gallegos A."/>
            <person name="de la Torre P."/>
            <person name="Carrero J.C."/>
            <person name="Sanchez-Flores A."/>
            <person name="Laclette J.P."/>
        </authorList>
    </citation>
    <scope>NUCLEOTIDE SEQUENCE [LARGE SCALE GENOMIC DNA]</scope>
    <source>
        <strain evidence="8">WFUcys</strain>
    </source>
</reference>
<keyword evidence="1" id="KW-0156">Chromatin regulator</keyword>
<feature type="compositionally biased region" description="Low complexity" evidence="6">
    <location>
        <begin position="1260"/>
        <end position="1284"/>
    </location>
</feature>
<dbReference type="Pfam" id="PF08169">
    <property type="entry name" value="RBB1NT"/>
    <property type="match status" value="1"/>
</dbReference>
<comment type="caution">
    <text evidence="8">The sequence shown here is derived from an EMBL/GenBank/DDBJ whole genome shotgun (WGS) entry which is preliminary data.</text>
</comment>
<feature type="compositionally biased region" description="Low complexity" evidence="6">
    <location>
        <begin position="707"/>
        <end position="725"/>
    </location>
</feature>
<dbReference type="PANTHER" id="PTHR13964:SF27">
    <property type="entry name" value="HAT-TRICK, ISOFORM D"/>
    <property type="match status" value="1"/>
</dbReference>
<evidence type="ECO:0000256" key="2">
    <source>
        <dbReference type="ARBA" id="ARBA00023015"/>
    </source>
</evidence>
<feature type="compositionally biased region" description="Low complexity" evidence="6">
    <location>
        <begin position="1487"/>
        <end position="1511"/>
    </location>
</feature>
<keyword evidence="3" id="KW-0238">DNA-binding</keyword>
<feature type="compositionally biased region" description="Basic and acidic residues" evidence="6">
    <location>
        <begin position="1428"/>
        <end position="1445"/>
    </location>
</feature>
<protein>
    <submittedName>
        <fullName evidence="8">AT-rich interactive domain-containing protein 4A</fullName>
    </submittedName>
</protein>
<keyword evidence="5" id="KW-0539">Nucleus</keyword>
<feature type="compositionally biased region" description="Low complexity" evidence="6">
    <location>
        <begin position="1653"/>
        <end position="1663"/>
    </location>
</feature>